<dbReference type="GO" id="GO:0003676">
    <property type="term" value="F:nucleic acid binding"/>
    <property type="evidence" value="ECO:0007669"/>
    <property type="project" value="InterPro"/>
</dbReference>
<dbReference type="VEuPathDB" id="VectorBase:RSAN_042593"/>
<keyword evidence="2" id="KW-0175">Coiled coil</keyword>
<dbReference type="Proteomes" id="UP000821837">
    <property type="component" value="Chromosome 3"/>
</dbReference>
<keyword evidence="6" id="KW-1185">Reference proteome</keyword>
<feature type="region of interest" description="Disordered" evidence="3">
    <location>
        <begin position="429"/>
        <end position="502"/>
    </location>
</feature>
<feature type="domain" description="CCHC-type" evidence="4">
    <location>
        <begin position="271"/>
        <end position="285"/>
    </location>
</feature>
<proteinExistence type="predicted"/>
<evidence type="ECO:0000313" key="6">
    <source>
        <dbReference type="Proteomes" id="UP000821837"/>
    </source>
</evidence>
<evidence type="ECO:0000259" key="4">
    <source>
        <dbReference type="PROSITE" id="PS50158"/>
    </source>
</evidence>
<organism evidence="5 6">
    <name type="scientific">Rhipicephalus sanguineus</name>
    <name type="common">Brown dog tick</name>
    <name type="synonym">Ixodes sanguineus</name>
    <dbReference type="NCBI Taxonomy" id="34632"/>
    <lineage>
        <taxon>Eukaryota</taxon>
        <taxon>Metazoa</taxon>
        <taxon>Ecdysozoa</taxon>
        <taxon>Arthropoda</taxon>
        <taxon>Chelicerata</taxon>
        <taxon>Arachnida</taxon>
        <taxon>Acari</taxon>
        <taxon>Parasitiformes</taxon>
        <taxon>Ixodida</taxon>
        <taxon>Ixodoidea</taxon>
        <taxon>Ixodidae</taxon>
        <taxon>Rhipicephalinae</taxon>
        <taxon>Rhipicephalus</taxon>
        <taxon>Rhipicephalus</taxon>
    </lineage>
</organism>
<dbReference type="PROSITE" id="PS50158">
    <property type="entry name" value="ZF_CCHC"/>
    <property type="match status" value="1"/>
</dbReference>
<reference evidence="5" key="1">
    <citation type="journal article" date="2020" name="Cell">
        <title>Large-Scale Comparative Analyses of Tick Genomes Elucidate Their Genetic Diversity and Vector Capacities.</title>
        <authorList>
            <consortium name="Tick Genome and Microbiome Consortium (TIGMIC)"/>
            <person name="Jia N."/>
            <person name="Wang J."/>
            <person name="Shi W."/>
            <person name="Du L."/>
            <person name="Sun Y."/>
            <person name="Zhan W."/>
            <person name="Jiang J.F."/>
            <person name="Wang Q."/>
            <person name="Zhang B."/>
            <person name="Ji P."/>
            <person name="Bell-Sakyi L."/>
            <person name="Cui X.M."/>
            <person name="Yuan T.T."/>
            <person name="Jiang B.G."/>
            <person name="Yang W.F."/>
            <person name="Lam T.T."/>
            <person name="Chang Q.C."/>
            <person name="Ding S.J."/>
            <person name="Wang X.J."/>
            <person name="Zhu J.G."/>
            <person name="Ruan X.D."/>
            <person name="Zhao L."/>
            <person name="Wei J.T."/>
            <person name="Ye R.Z."/>
            <person name="Que T.C."/>
            <person name="Du C.H."/>
            <person name="Zhou Y.H."/>
            <person name="Cheng J.X."/>
            <person name="Dai P.F."/>
            <person name="Guo W.B."/>
            <person name="Han X.H."/>
            <person name="Huang E.J."/>
            <person name="Li L.F."/>
            <person name="Wei W."/>
            <person name="Gao Y.C."/>
            <person name="Liu J.Z."/>
            <person name="Shao H.Z."/>
            <person name="Wang X."/>
            <person name="Wang C.C."/>
            <person name="Yang T.C."/>
            <person name="Huo Q.B."/>
            <person name="Li W."/>
            <person name="Chen H.Y."/>
            <person name="Chen S.E."/>
            <person name="Zhou L.G."/>
            <person name="Ni X.B."/>
            <person name="Tian J.H."/>
            <person name="Sheng Y."/>
            <person name="Liu T."/>
            <person name="Pan Y.S."/>
            <person name="Xia L.Y."/>
            <person name="Li J."/>
            <person name="Zhao F."/>
            <person name="Cao W.C."/>
        </authorList>
    </citation>
    <scope>NUCLEOTIDE SEQUENCE</scope>
    <source>
        <strain evidence="5">Rsan-2018</strain>
    </source>
</reference>
<feature type="region of interest" description="Disordered" evidence="3">
    <location>
        <begin position="326"/>
        <end position="361"/>
    </location>
</feature>
<keyword evidence="1" id="KW-0863">Zinc-finger</keyword>
<gene>
    <name evidence="5" type="ORF">HPB52_018635</name>
</gene>
<dbReference type="GO" id="GO:0008270">
    <property type="term" value="F:zinc ion binding"/>
    <property type="evidence" value="ECO:0007669"/>
    <property type="project" value="UniProtKB-KW"/>
</dbReference>
<dbReference type="AlphaFoldDB" id="A0A9D4Q1Y6"/>
<keyword evidence="1" id="KW-0862">Zinc</keyword>
<dbReference type="EMBL" id="JABSTV010001249">
    <property type="protein sequence ID" value="KAH7962919.1"/>
    <property type="molecule type" value="Genomic_DNA"/>
</dbReference>
<feature type="compositionally biased region" description="Low complexity" evidence="3">
    <location>
        <begin position="54"/>
        <end position="67"/>
    </location>
</feature>
<feature type="compositionally biased region" description="Low complexity" evidence="3">
    <location>
        <begin position="551"/>
        <end position="562"/>
    </location>
</feature>
<feature type="region of interest" description="Disordered" evidence="3">
    <location>
        <begin position="48"/>
        <end position="106"/>
    </location>
</feature>
<feature type="coiled-coil region" evidence="2">
    <location>
        <begin position="401"/>
        <end position="428"/>
    </location>
</feature>
<keyword evidence="1" id="KW-0479">Metal-binding</keyword>
<feature type="region of interest" description="Disordered" evidence="3">
    <location>
        <begin position="543"/>
        <end position="598"/>
    </location>
</feature>
<accession>A0A9D4Q1Y6</accession>
<feature type="compositionally biased region" description="Low complexity" evidence="3">
    <location>
        <begin position="439"/>
        <end position="453"/>
    </location>
</feature>
<reference evidence="5" key="2">
    <citation type="submission" date="2021-09" db="EMBL/GenBank/DDBJ databases">
        <authorList>
            <person name="Jia N."/>
            <person name="Wang J."/>
            <person name="Shi W."/>
            <person name="Du L."/>
            <person name="Sun Y."/>
            <person name="Zhan W."/>
            <person name="Jiang J."/>
            <person name="Wang Q."/>
            <person name="Zhang B."/>
            <person name="Ji P."/>
            <person name="Sakyi L.B."/>
            <person name="Cui X."/>
            <person name="Yuan T."/>
            <person name="Jiang B."/>
            <person name="Yang W."/>
            <person name="Lam T.T.-Y."/>
            <person name="Chang Q."/>
            <person name="Ding S."/>
            <person name="Wang X."/>
            <person name="Zhu J."/>
            <person name="Ruan X."/>
            <person name="Zhao L."/>
            <person name="Wei J."/>
            <person name="Que T."/>
            <person name="Du C."/>
            <person name="Cheng J."/>
            <person name="Dai P."/>
            <person name="Han X."/>
            <person name="Huang E."/>
            <person name="Gao Y."/>
            <person name="Liu J."/>
            <person name="Shao H."/>
            <person name="Ye R."/>
            <person name="Li L."/>
            <person name="Wei W."/>
            <person name="Wang X."/>
            <person name="Wang C."/>
            <person name="Huo Q."/>
            <person name="Li W."/>
            <person name="Guo W."/>
            <person name="Chen H."/>
            <person name="Chen S."/>
            <person name="Zhou L."/>
            <person name="Zhou L."/>
            <person name="Ni X."/>
            <person name="Tian J."/>
            <person name="Zhou Y."/>
            <person name="Sheng Y."/>
            <person name="Liu T."/>
            <person name="Pan Y."/>
            <person name="Xia L."/>
            <person name="Li J."/>
            <person name="Zhao F."/>
            <person name="Cao W."/>
        </authorList>
    </citation>
    <scope>NUCLEOTIDE SEQUENCE</scope>
    <source>
        <strain evidence="5">Rsan-2018</strain>
        <tissue evidence="5">Larvae</tissue>
    </source>
</reference>
<feature type="compositionally biased region" description="Polar residues" evidence="3">
    <location>
        <begin position="86"/>
        <end position="95"/>
    </location>
</feature>
<evidence type="ECO:0000256" key="3">
    <source>
        <dbReference type="SAM" id="MobiDB-lite"/>
    </source>
</evidence>
<feature type="compositionally biased region" description="Low complexity" evidence="3">
    <location>
        <begin position="335"/>
        <end position="348"/>
    </location>
</feature>
<evidence type="ECO:0000313" key="5">
    <source>
        <dbReference type="EMBL" id="KAH7962919.1"/>
    </source>
</evidence>
<protein>
    <recommendedName>
        <fullName evidence="4">CCHC-type domain-containing protein</fullName>
    </recommendedName>
</protein>
<name>A0A9D4Q1Y6_RHISA</name>
<dbReference type="InterPro" id="IPR001878">
    <property type="entry name" value="Znf_CCHC"/>
</dbReference>
<feature type="compositionally biased region" description="Polar residues" evidence="3">
    <location>
        <begin position="351"/>
        <end position="361"/>
    </location>
</feature>
<comment type="caution">
    <text evidence="5">The sequence shown here is derived from an EMBL/GenBank/DDBJ whole genome shotgun (WGS) entry which is preliminary data.</text>
</comment>
<evidence type="ECO:0000256" key="1">
    <source>
        <dbReference type="PROSITE-ProRule" id="PRU00047"/>
    </source>
</evidence>
<evidence type="ECO:0000256" key="2">
    <source>
        <dbReference type="SAM" id="Coils"/>
    </source>
</evidence>
<sequence length="598" mass="63993">MAAANVVTGYDPASTQVLSMEIPSPEQAMPSEAMPSEDEYLEDMVRIWKRKQAQSESASQQQRGAAAGCHPPVAQGAPACRPTGGAPTSASSSLPARQHKWRPRQTPRLSRDDYIVVVKPRVPCELRTCVPADRAGDAIRNYLGDRSTTLVQVWPIWEQNILVCSTTMLPMAQKLLGDFQLQVGGQQLPVRGHAKASGDTCRGVITINPAETPEKIKSELYWPRGTILAVRKLGESAAAVVTFEGTKLPRFLFYHCVATYIRPYKKTVPACTRCGTIGHRPPECPHPTPTQCAKCGIPAPEGLTDHDCHLKCLLCHGAHETGTSGCAAKYRKTKPPSTSRGPTSSSEGTRMHQTGASQPANTQAFPPLVAPAAVPQVSSWAGVAASQPLSPPAVDAPSPELATLRQQVAELQKQNALLTKQLSLLTKQLAPQQQRTAKPPGTAAPVQAATPATSKPSPRATYTPKNPPAPVADEPTPAAPAVSGAPQAPLPTNPTQPSEDRVPRIEERLTRVEASINHLITNFSVQRIVVEVTQAIQAWATTQFQPKASRSRSSSVNSAGSAPRRRRKVATTTLPPDNPASVPLPASQGSERDMEDQI</sequence>